<sequence>MEAIAALRSDMDKLKKESKAALPEGFSEFNLPGRRPAVRKRRSRGMFPVAVFYYKVPRTKDPRKMSRMNLTRRLLFVSGMREEDYKAIIENDVTLRPSDCHTLTQVECNAQVLDALPAEWERTKAATIVIKVAHNEDHLVVAHEVAMLNGALALLGNAHFQNNLTQRHIIKWDINPKYSHLCSDKAPITGLLFGDDLSQVTRKIEAKRLKSKFTSKKPFTFWTSALADLDDYQR</sequence>
<name>A0A5B7GH15_PORTR</name>
<evidence type="ECO:0000313" key="1">
    <source>
        <dbReference type="EMBL" id="MPC56866.1"/>
    </source>
</evidence>
<dbReference type="PANTHER" id="PTHR34239">
    <property type="entry name" value="APPLE DOMAIN-CONTAINING PROTEIN"/>
    <property type="match status" value="1"/>
</dbReference>
<dbReference type="AlphaFoldDB" id="A0A5B7GH15"/>
<dbReference type="EMBL" id="VSRR010014315">
    <property type="protein sequence ID" value="MPC56866.1"/>
    <property type="molecule type" value="Genomic_DNA"/>
</dbReference>
<keyword evidence="2" id="KW-1185">Reference proteome</keyword>
<dbReference type="PANTHER" id="PTHR34239:SF2">
    <property type="entry name" value="TRANSPOSABLE ELEMENT P TRANSPOSASE_THAP9 CONSERVED DOMAIN-CONTAINING PROTEIN"/>
    <property type="match status" value="1"/>
</dbReference>
<dbReference type="Proteomes" id="UP000324222">
    <property type="component" value="Unassembled WGS sequence"/>
</dbReference>
<evidence type="ECO:0000313" key="2">
    <source>
        <dbReference type="Proteomes" id="UP000324222"/>
    </source>
</evidence>
<reference evidence="1 2" key="1">
    <citation type="submission" date="2019-05" db="EMBL/GenBank/DDBJ databases">
        <title>Another draft genome of Portunus trituberculatus and its Hox gene families provides insights of decapod evolution.</title>
        <authorList>
            <person name="Jeong J.-H."/>
            <person name="Song I."/>
            <person name="Kim S."/>
            <person name="Choi T."/>
            <person name="Kim D."/>
            <person name="Ryu S."/>
            <person name="Kim W."/>
        </authorList>
    </citation>
    <scope>NUCLEOTIDE SEQUENCE [LARGE SCALE GENOMIC DNA]</scope>
    <source>
        <tissue evidence="1">Muscle</tissue>
    </source>
</reference>
<proteinExistence type="predicted"/>
<comment type="caution">
    <text evidence="1">The sequence shown here is derived from an EMBL/GenBank/DDBJ whole genome shotgun (WGS) entry which is preliminary data.</text>
</comment>
<accession>A0A5B7GH15</accession>
<gene>
    <name evidence="1" type="ORF">E2C01_050832</name>
</gene>
<organism evidence="1 2">
    <name type="scientific">Portunus trituberculatus</name>
    <name type="common">Swimming crab</name>
    <name type="synonym">Neptunus trituberculatus</name>
    <dbReference type="NCBI Taxonomy" id="210409"/>
    <lineage>
        <taxon>Eukaryota</taxon>
        <taxon>Metazoa</taxon>
        <taxon>Ecdysozoa</taxon>
        <taxon>Arthropoda</taxon>
        <taxon>Crustacea</taxon>
        <taxon>Multicrustacea</taxon>
        <taxon>Malacostraca</taxon>
        <taxon>Eumalacostraca</taxon>
        <taxon>Eucarida</taxon>
        <taxon>Decapoda</taxon>
        <taxon>Pleocyemata</taxon>
        <taxon>Brachyura</taxon>
        <taxon>Eubrachyura</taxon>
        <taxon>Portunoidea</taxon>
        <taxon>Portunidae</taxon>
        <taxon>Portuninae</taxon>
        <taxon>Portunus</taxon>
    </lineage>
</organism>
<protein>
    <submittedName>
        <fullName evidence="1">Uncharacterized protein</fullName>
    </submittedName>
</protein>